<gene>
    <name evidence="5" type="primary">LOC112294927</name>
    <name evidence="4" type="ORF">PHYPA_022893</name>
</gene>
<keyword evidence="6" id="KW-1185">Reference proteome</keyword>
<feature type="compositionally biased region" description="Polar residues" evidence="3">
    <location>
        <begin position="381"/>
        <end position="394"/>
    </location>
</feature>
<evidence type="ECO:0000256" key="2">
    <source>
        <dbReference type="ARBA" id="ARBA00024341"/>
    </source>
</evidence>
<organism evidence="4">
    <name type="scientific">Physcomitrium patens</name>
    <name type="common">Spreading-leaved earth moss</name>
    <name type="synonym">Physcomitrella patens</name>
    <dbReference type="NCBI Taxonomy" id="3218"/>
    <lineage>
        <taxon>Eukaryota</taxon>
        <taxon>Viridiplantae</taxon>
        <taxon>Streptophyta</taxon>
        <taxon>Embryophyta</taxon>
        <taxon>Bryophyta</taxon>
        <taxon>Bryophytina</taxon>
        <taxon>Bryopsida</taxon>
        <taxon>Funariidae</taxon>
        <taxon>Funariales</taxon>
        <taxon>Funariaceae</taxon>
        <taxon>Physcomitrium</taxon>
    </lineage>
</organism>
<dbReference type="STRING" id="3218.A0A2K1J0E3"/>
<dbReference type="KEGG" id="ppp:112294927"/>
<dbReference type="InterPro" id="IPR000048">
    <property type="entry name" value="IQ_motif_EF-hand-BS"/>
</dbReference>
<name>A0A2K1J0E3_PHYPA</name>
<evidence type="ECO:0000313" key="5">
    <source>
        <dbReference type="EnsemblPlants" id="Pp3c18_8640V3.1"/>
    </source>
</evidence>
<dbReference type="Gramene" id="Pp3c18_8640V3.2">
    <property type="protein sequence ID" value="Pp3c18_8640V3.2"/>
    <property type="gene ID" value="Pp3c18_8640"/>
</dbReference>
<keyword evidence="1" id="KW-0112">Calmodulin-binding</keyword>
<dbReference type="FunCoup" id="A0A2K1J0E3">
    <property type="interactions" value="493"/>
</dbReference>
<reference evidence="4 6" key="2">
    <citation type="journal article" date="2018" name="Plant J.">
        <title>The Physcomitrella patens chromosome-scale assembly reveals moss genome structure and evolution.</title>
        <authorList>
            <person name="Lang D."/>
            <person name="Ullrich K.K."/>
            <person name="Murat F."/>
            <person name="Fuchs J."/>
            <person name="Jenkins J."/>
            <person name="Haas F.B."/>
            <person name="Piednoel M."/>
            <person name="Gundlach H."/>
            <person name="Van Bel M."/>
            <person name="Meyberg R."/>
            <person name="Vives C."/>
            <person name="Morata J."/>
            <person name="Symeonidi A."/>
            <person name="Hiss M."/>
            <person name="Muchero W."/>
            <person name="Kamisugi Y."/>
            <person name="Saleh O."/>
            <person name="Blanc G."/>
            <person name="Decker E.L."/>
            <person name="van Gessel N."/>
            <person name="Grimwood J."/>
            <person name="Hayes R.D."/>
            <person name="Graham S.W."/>
            <person name="Gunter L.E."/>
            <person name="McDaniel S.F."/>
            <person name="Hoernstein S.N.W."/>
            <person name="Larsson A."/>
            <person name="Li F.W."/>
            <person name="Perroud P.F."/>
            <person name="Phillips J."/>
            <person name="Ranjan P."/>
            <person name="Rokshar D.S."/>
            <person name="Rothfels C.J."/>
            <person name="Schneider L."/>
            <person name="Shu S."/>
            <person name="Stevenson D.W."/>
            <person name="Thummler F."/>
            <person name="Tillich M."/>
            <person name="Villarreal Aguilar J.C."/>
            <person name="Widiez T."/>
            <person name="Wong G.K."/>
            <person name="Wymore A."/>
            <person name="Zhang Y."/>
            <person name="Zimmer A.D."/>
            <person name="Quatrano R.S."/>
            <person name="Mayer K.F.X."/>
            <person name="Goodstein D."/>
            <person name="Casacuberta J.M."/>
            <person name="Vandepoele K."/>
            <person name="Reski R."/>
            <person name="Cuming A.C."/>
            <person name="Tuskan G.A."/>
            <person name="Maumus F."/>
            <person name="Salse J."/>
            <person name="Schmutz J."/>
            <person name="Rensing S.A."/>
        </authorList>
    </citation>
    <scope>NUCLEOTIDE SEQUENCE [LARGE SCALE GENOMIC DNA]</scope>
    <source>
        <strain evidence="5 6">cv. Gransden 2004</strain>
    </source>
</reference>
<dbReference type="PROSITE" id="PS50096">
    <property type="entry name" value="IQ"/>
    <property type="match status" value="2"/>
</dbReference>
<evidence type="ECO:0000256" key="3">
    <source>
        <dbReference type="SAM" id="MobiDB-lite"/>
    </source>
</evidence>
<protein>
    <recommendedName>
        <fullName evidence="7">DUF4005 domain-containing protein</fullName>
    </recommendedName>
</protein>
<sequence length="508" mass="57262">MWMACPCGGCRKMGKKDKWLTSVKNAFKSPIKNGDCEESEAKDLDLFGDIRPLAVLPEKPKHKVRRWSFGKLALSEHKETEKKEPDVNQRETSVQSNSKFTMYMYPSQEEWAAVVIQTAFRGYLARKTLRALRGLVRLQEFVRGHRVIRQANTTMRSMQALARVQGRIRAHRFRMSEDGLTVQHQIWQRDQPASRKSSEWLTEAGWNDSNLSAQQIEAKVQERQVAALKRERALAYARTQQHLRRVAPKQVLPLFIECEPDKPHWGWSYMERWTAARPWESRIFETPSAFKDIHDGQVSKSVDVNATRKDPKRTTPKPGAPQVRASCGDLVNTHLKAHSGALRTSQVLNSHGMPIKSKSRAASPRSRGSSDRHDDLEESGSEISGTGRTTTNILTDPKYGTRYSNTGPVRNGVIVDTEAKSPPIVAGHLQQTLSVKNKARARSQPKARPTPPGALKTPATMKRLTYPKAEESRNLKFSGQLDPRPLKTSTTPTRPLSGVLLSGPHQYM</sequence>
<dbReference type="Gramene" id="Pp3c18_8640V3.3">
    <property type="protein sequence ID" value="Pp3c18_8640V3.3"/>
    <property type="gene ID" value="Pp3c18_8640"/>
</dbReference>
<evidence type="ECO:0000313" key="6">
    <source>
        <dbReference type="Proteomes" id="UP000006727"/>
    </source>
</evidence>
<dbReference type="Gene3D" id="1.20.5.190">
    <property type="match status" value="1"/>
</dbReference>
<dbReference type="PANTHER" id="PTHR32295:SF6">
    <property type="entry name" value="PROTEIN IQ-DOMAIN 18"/>
    <property type="match status" value="1"/>
</dbReference>
<feature type="region of interest" description="Disordered" evidence="3">
    <location>
        <begin position="301"/>
        <end position="325"/>
    </location>
</feature>
<dbReference type="RefSeq" id="XP_024401689.1">
    <property type="nucleotide sequence ID" value="XM_024545921.2"/>
</dbReference>
<feature type="region of interest" description="Disordered" evidence="3">
    <location>
        <begin position="435"/>
        <end position="508"/>
    </location>
</feature>
<dbReference type="Proteomes" id="UP000006727">
    <property type="component" value="Chromosome 18"/>
</dbReference>
<dbReference type="EnsemblPlants" id="Pp3c18_8640V3.2">
    <property type="protein sequence ID" value="Pp3c18_8640V3.2"/>
    <property type="gene ID" value="Pp3c18_8640"/>
</dbReference>
<reference evidence="5" key="3">
    <citation type="submission" date="2020-12" db="UniProtKB">
        <authorList>
            <consortium name="EnsemblPlants"/>
        </authorList>
    </citation>
    <scope>IDENTIFICATION</scope>
</reference>
<comment type="similarity">
    <text evidence="2">Belongs to the IQD family.</text>
</comment>
<dbReference type="PANTHER" id="PTHR32295">
    <property type="entry name" value="IQ-DOMAIN 5-RELATED"/>
    <property type="match status" value="1"/>
</dbReference>
<dbReference type="PaxDb" id="3218-PP1S19_75V6.1"/>
<dbReference type="RefSeq" id="XP_024401688.1">
    <property type="nucleotide sequence ID" value="XM_024545920.2"/>
</dbReference>
<dbReference type="SMART" id="SM00015">
    <property type="entry name" value="IQ"/>
    <property type="match status" value="1"/>
</dbReference>
<dbReference type="Pfam" id="PF00612">
    <property type="entry name" value="IQ"/>
    <property type="match status" value="1"/>
</dbReference>
<dbReference type="AlphaFoldDB" id="A0A2K1J0E3"/>
<dbReference type="EMBL" id="ABEU02000018">
    <property type="protein sequence ID" value="PNR34994.1"/>
    <property type="molecule type" value="Genomic_DNA"/>
</dbReference>
<feature type="region of interest" description="Disordered" evidence="3">
    <location>
        <begin position="340"/>
        <end position="405"/>
    </location>
</feature>
<reference evidence="4 6" key="1">
    <citation type="journal article" date="2008" name="Science">
        <title>The Physcomitrella genome reveals evolutionary insights into the conquest of land by plants.</title>
        <authorList>
            <person name="Rensing S."/>
            <person name="Lang D."/>
            <person name="Zimmer A."/>
            <person name="Terry A."/>
            <person name="Salamov A."/>
            <person name="Shapiro H."/>
            <person name="Nishiyama T."/>
            <person name="Perroud P.-F."/>
            <person name="Lindquist E."/>
            <person name="Kamisugi Y."/>
            <person name="Tanahashi T."/>
            <person name="Sakakibara K."/>
            <person name="Fujita T."/>
            <person name="Oishi K."/>
            <person name="Shin-I T."/>
            <person name="Kuroki Y."/>
            <person name="Toyoda A."/>
            <person name="Suzuki Y."/>
            <person name="Hashimoto A."/>
            <person name="Yamaguchi K."/>
            <person name="Sugano A."/>
            <person name="Kohara Y."/>
            <person name="Fujiyama A."/>
            <person name="Anterola A."/>
            <person name="Aoki S."/>
            <person name="Ashton N."/>
            <person name="Barbazuk W.B."/>
            <person name="Barker E."/>
            <person name="Bennetzen J."/>
            <person name="Bezanilla M."/>
            <person name="Blankenship R."/>
            <person name="Cho S.H."/>
            <person name="Dutcher S."/>
            <person name="Estelle M."/>
            <person name="Fawcett J.A."/>
            <person name="Gundlach H."/>
            <person name="Hanada K."/>
            <person name="Heyl A."/>
            <person name="Hicks K.A."/>
            <person name="Hugh J."/>
            <person name="Lohr M."/>
            <person name="Mayer K."/>
            <person name="Melkozernov A."/>
            <person name="Murata T."/>
            <person name="Nelson D."/>
            <person name="Pils B."/>
            <person name="Prigge M."/>
            <person name="Reiss B."/>
            <person name="Renner T."/>
            <person name="Rombauts S."/>
            <person name="Rushton P."/>
            <person name="Sanderfoot A."/>
            <person name="Schween G."/>
            <person name="Shiu S.-H."/>
            <person name="Stueber K."/>
            <person name="Theodoulou F.L."/>
            <person name="Tu H."/>
            <person name="Van de Peer Y."/>
            <person name="Verrier P.J."/>
            <person name="Waters E."/>
            <person name="Wood A."/>
            <person name="Yang L."/>
            <person name="Cove D."/>
            <person name="Cuming A."/>
            <person name="Hasebe M."/>
            <person name="Lucas S."/>
            <person name="Mishler D.B."/>
            <person name="Reski R."/>
            <person name="Grigoriev I."/>
            <person name="Quatrano R.S."/>
            <person name="Boore J.L."/>
        </authorList>
    </citation>
    <scope>NUCLEOTIDE SEQUENCE [LARGE SCALE GENOMIC DNA]</scope>
    <source>
        <strain evidence="5 6">cv. Gransden 2004</strain>
    </source>
</reference>
<evidence type="ECO:0000313" key="4">
    <source>
        <dbReference type="EMBL" id="PNR34994.1"/>
    </source>
</evidence>
<dbReference type="OrthoDB" id="1923765at2759"/>
<evidence type="ECO:0000256" key="1">
    <source>
        <dbReference type="ARBA" id="ARBA00022860"/>
    </source>
</evidence>
<dbReference type="EnsemblPlants" id="Pp3c18_8640V3.3">
    <property type="protein sequence ID" value="Pp3c18_8640V3.3"/>
    <property type="gene ID" value="Pp3c18_8640"/>
</dbReference>
<accession>A0A2K1J0E3</accession>
<dbReference type="GeneID" id="112294927"/>
<dbReference type="GO" id="GO:0005516">
    <property type="term" value="F:calmodulin binding"/>
    <property type="evidence" value="ECO:0007669"/>
    <property type="project" value="UniProtKB-KW"/>
</dbReference>
<dbReference type="Gramene" id="Pp3c18_8640V3.1">
    <property type="protein sequence ID" value="Pp3c18_8640V3.1"/>
    <property type="gene ID" value="Pp3c18_8640"/>
</dbReference>
<proteinExistence type="inferred from homology"/>
<evidence type="ECO:0008006" key="7">
    <source>
        <dbReference type="Google" id="ProtNLM"/>
    </source>
</evidence>
<dbReference type="EnsemblPlants" id="Pp3c18_8640V3.1">
    <property type="protein sequence ID" value="Pp3c18_8640V3.1"/>
    <property type="gene ID" value="Pp3c18_8640"/>
</dbReference>